<dbReference type="AlphaFoldDB" id="A0A0K1QCW8"/>
<dbReference type="STRING" id="1391654.AKJ09_10170"/>
<protein>
    <submittedName>
        <fullName evidence="1">Uncharacterized protein</fullName>
    </submittedName>
</protein>
<organism evidence="1 2">
    <name type="scientific">Labilithrix luteola</name>
    <dbReference type="NCBI Taxonomy" id="1391654"/>
    <lineage>
        <taxon>Bacteria</taxon>
        <taxon>Pseudomonadati</taxon>
        <taxon>Myxococcota</taxon>
        <taxon>Polyangia</taxon>
        <taxon>Polyangiales</taxon>
        <taxon>Labilitrichaceae</taxon>
        <taxon>Labilithrix</taxon>
    </lineage>
</organism>
<proteinExistence type="predicted"/>
<reference evidence="1 2" key="1">
    <citation type="submission" date="2015-08" db="EMBL/GenBank/DDBJ databases">
        <authorList>
            <person name="Babu N.S."/>
            <person name="Beckwith C.J."/>
            <person name="Beseler K.G."/>
            <person name="Brison A."/>
            <person name="Carone J.V."/>
            <person name="Caskin T.P."/>
            <person name="Diamond M."/>
            <person name="Durham M.E."/>
            <person name="Foxe J.M."/>
            <person name="Go M."/>
            <person name="Henderson B.A."/>
            <person name="Jones I.B."/>
            <person name="McGettigan J.A."/>
            <person name="Micheletti S.J."/>
            <person name="Nasrallah M.E."/>
            <person name="Ortiz D."/>
            <person name="Piller C.R."/>
            <person name="Privatt S.R."/>
            <person name="Schneider S.L."/>
            <person name="Sharp S."/>
            <person name="Smith T.C."/>
            <person name="Stanton J.D."/>
            <person name="Ullery H.E."/>
            <person name="Wilson R.J."/>
            <person name="Serrano M.G."/>
            <person name="Buck G."/>
            <person name="Lee V."/>
            <person name="Wang Y."/>
            <person name="Carvalho R."/>
            <person name="Voegtly L."/>
            <person name="Shi R."/>
            <person name="Duckworth R."/>
            <person name="Johnson A."/>
            <person name="Loviza R."/>
            <person name="Walstead R."/>
            <person name="Shah Z."/>
            <person name="Kiflezghi M."/>
            <person name="Wade K."/>
            <person name="Ball S.L."/>
            <person name="Bradley K.W."/>
            <person name="Asai D.J."/>
            <person name="Bowman C.A."/>
            <person name="Russell D.A."/>
            <person name="Pope W.H."/>
            <person name="Jacobs-Sera D."/>
            <person name="Hendrix R.W."/>
            <person name="Hatfull G.F."/>
        </authorList>
    </citation>
    <scope>NUCLEOTIDE SEQUENCE [LARGE SCALE GENOMIC DNA]</scope>
    <source>
        <strain evidence="1 2">DSM 27648</strain>
    </source>
</reference>
<accession>A0A0K1QCW8</accession>
<dbReference type="Proteomes" id="UP000064967">
    <property type="component" value="Chromosome"/>
</dbReference>
<dbReference type="PANTHER" id="PTHR43747:SF1">
    <property type="entry name" value="SLR1998 PROTEIN"/>
    <property type="match status" value="1"/>
</dbReference>
<dbReference type="InterPro" id="IPR036188">
    <property type="entry name" value="FAD/NAD-bd_sf"/>
</dbReference>
<dbReference type="PANTHER" id="PTHR43747">
    <property type="entry name" value="FAD-BINDING PROTEIN"/>
    <property type="match status" value="1"/>
</dbReference>
<dbReference type="KEGG" id="llu:AKJ09_10170"/>
<gene>
    <name evidence="1" type="ORF">AKJ09_10170</name>
</gene>
<keyword evidence="2" id="KW-1185">Reference proteome</keyword>
<dbReference type="EMBL" id="CP012333">
    <property type="protein sequence ID" value="AKV03507.1"/>
    <property type="molecule type" value="Genomic_DNA"/>
</dbReference>
<evidence type="ECO:0000313" key="2">
    <source>
        <dbReference type="Proteomes" id="UP000064967"/>
    </source>
</evidence>
<dbReference type="Gene3D" id="3.50.50.60">
    <property type="entry name" value="FAD/NAD(P)-binding domain"/>
    <property type="match status" value="1"/>
</dbReference>
<sequence length="128" mass="14473">MNALMTRGQREHDETLNNFAVHGYLKGAKWKVTYSGTEDRSTVFIAAVEKGWIWYFPLGRDLMTVGAVTNTRHFKDRLKDVDLESFFWAMLRSCPEVAGFVEEAELRDDILPKGQPVAACKDCVVVGT</sequence>
<name>A0A0K1QCW8_9BACT</name>
<evidence type="ECO:0000313" key="1">
    <source>
        <dbReference type="EMBL" id="AKV03507.1"/>
    </source>
</evidence>
<dbReference type="InterPro" id="IPR050816">
    <property type="entry name" value="Flavin-dep_Halogenase_NPB"/>
</dbReference>